<sequence length="160" mass="18629">MTSSFDADRQQLQQLAIEYANAIDAREWDRLDRVFTPDAWIDYTAMGGIAGSYPEVKAWLPRSLRFFKSYMHFVGNFHCEIDGDRARGQVACFNPMVVPGLLPGLPRTVAFGVWYEDDYRRTAEGWRIARRGERKCYALNEPLWMKLGVWFYRRFGSRAA</sequence>
<dbReference type="CDD" id="cd00531">
    <property type="entry name" value="NTF2_like"/>
    <property type="match status" value="1"/>
</dbReference>
<reference evidence="2" key="1">
    <citation type="submission" date="2017-03" db="EMBL/GenBank/DDBJ databases">
        <authorList>
            <consortium name="AG Boll"/>
        </authorList>
    </citation>
    <scope>NUCLEOTIDE SEQUENCE [LARGE SCALE GENOMIC DNA]</scope>
    <source>
        <strain evidence="2">Chol</strain>
    </source>
</reference>
<evidence type="ECO:0000259" key="1">
    <source>
        <dbReference type="Pfam" id="PF13577"/>
    </source>
</evidence>
<accession>A0A7Z7HQX9</accession>
<dbReference type="EMBL" id="LT837803">
    <property type="protein sequence ID" value="SMB21952.1"/>
    <property type="molecule type" value="Genomic_DNA"/>
</dbReference>
<evidence type="ECO:0000313" key="2">
    <source>
        <dbReference type="EMBL" id="SMB21952.1"/>
    </source>
</evidence>
<gene>
    <name evidence="2" type="ORF">SDENCHOL_10450</name>
</gene>
<dbReference type="InterPro" id="IPR037401">
    <property type="entry name" value="SnoaL-like"/>
</dbReference>
<dbReference type="Pfam" id="PF13577">
    <property type="entry name" value="SnoaL_4"/>
    <property type="match status" value="1"/>
</dbReference>
<feature type="domain" description="SnoaL-like" evidence="1">
    <location>
        <begin position="8"/>
        <end position="131"/>
    </location>
</feature>
<dbReference type="Gene3D" id="3.10.450.50">
    <property type="match status" value="1"/>
</dbReference>
<dbReference type="AlphaFoldDB" id="A0A7Z7HQX9"/>
<keyword evidence="3" id="KW-1185">Reference proteome</keyword>
<name>A0A7Z7HQX9_9PROT</name>
<dbReference type="InterPro" id="IPR032710">
    <property type="entry name" value="NTF2-like_dom_sf"/>
</dbReference>
<dbReference type="Proteomes" id="UP000242886">
    <property type="component" value="Chromosome SDENCHOL"/>
</dbReference>
<organism evidence="2 3">
    <name type="scientific">Sterolibacterium denitrificans</name>
    <dbReference type="NCBI Taxonomy" id="157592"/>
    <lineage>
        <taxon>Bacteria</taxon>
        <taxon>Pseudomonadati</taxon>
        <taxon>Pseudomonadota</taxon>
        <taxon>Betaproteobacteria</taxon>
        <taxon>Nitrosomonadales</taxon>
        <taxon>Sterolibacteriaceae</taxon>
        <taxon>Sterolibacterium</taxon>
    </lineage>
</organism>
<dbReference type="RefSeq" id="WP_154715855.1">
    <property type="nucleotide sequence ID" value="NZ_LT837803.1"/>
</dbReference>
<protein>
    <recommendedName>
        <fullName evidence="1">SnoaL-like domain-containing protein</fullName>
    </recommendedName>
</protein>
<evidence type="ECO:0000313" key="3">
    <source>
        <dbReference type="Proteomes" id="UP000242886"/>
    </source>
</evidence>
<proteinExistence type="predicted"/>
<dbReference type="SUPFAM" id="SSF54427">
    <property type="entry name" value="NTF2-like"/>
    <property type="match status" value="1"/>
</dbReference>